<evidence type="ECO:0008006" key="3">
    <source>
        <dbReference type="Google" id="ProtNLM"/>
    </source>
</evidence>
<evidence type="ECO:0000313" key="2">
    <source>
        <dbReference type="Proteomes" id="UP000529310"/>
    </source>
</evidence>
<dbReference type="Proteomes" id="UP000529310">
    <property type="component" value="Unassembled WGS sequence"/>
</dbReference>
<dbReference type="InterPro" id="IPR036188">
    <property type="entry name" value="FAD/NAD-bd_sf"/>
</dbReference>
<dbReference type="EMBL" id="JACHWQ010000004">
    <property type="protein sequence ID" value="MBB2976147.1"/>
    <property type="molecule type" value="Genomic_DNA"/>
</dbReference>
<comment type="caution">
    <text evidence="1">The sequence shown here is derived from an EMBL/GenBank/DDBJ whole genome shotgun (WGS) entry which is preliminary data.</text>
</comment>
<name>A0A7W4YNG2_9MICO</name>
<dbReference type="AlphaFoldDB" id="A0A7W4YNG2"/>
<sequence>MLVIGGYESGIDIACHHVERGAHVTVVDASTPWDAGTGSDPSFRLAPRSRTRLSAAGSTGRLTLVDAHAAAIKKDGTKWVVRLDSGASVRTDSRPIAATGYGPGLGPVEGLFSLRPDGWPELDEDDQSTLTPGLFLSGPAIRHGGLKFCFVYKFRQRFAHIARVIGERAEKDTGALEAWRAAGMLTDDLSCCGVECAC</sequence>
<keyword evidence="2" id="KW-1185">Reference proteome</keyword>
<gene>
    <name evidence="1" type="ORF">FHX49_001717</name>
</gene>
<evidence type="ECO:0000313" key="1">
    <source>
        <dbReference type="EMBL" id="MBB2976147.1"/>
    </source>
</evidence>
<protein>
    <recommendedName>
        <fullName evidence="3">Pyridine nucleotide-disulfide oxidoreductase</fullName>
    </recommendedName>
</protein>
<dbReference type="Pfam" id="PF13738">
    <property type="entry name" value="Pyr_redox_3"/>
    <property type="match status" value="1"/>
</dbReference>
<proteinExistence type="predicted"/>
<reference evidence="1 2" key="1">
    <citation type="submission" date="2020-08" db="EMBL/GenBank/DDBJ databases">
        <title>Sequencing the genomes of 1000 actinobacteria strains.</title>
        <authorList>
            <person name="Klenk H.-P."/>
        </authorList>
    </citation>
    <scope>NUCLEOTIDE SEQUENCE [LARGE SCALE GENOMIC DNA]</scope>
    <source>
        <strain evidence="1 2">DSM 27099</strain>
    </source>
</reference>
<dbReference type="SUPFAM" id="SSF51905">
    <property type="entry name" value="FAD/NAD(P)-binding domain"/>
    <property type="match status" value="1"/>
</dbReference>
<accession>A0A7W4YNG2</accession>
<organism evidence="1 2">
    <name type="scientific">Microbacterium endophyticum</name>
    <dbReference type="NCBI Taxonomy" id="1526412"/>
    <lineage>
        <taxon>Bacteria</taxon>
        <taxon>Bacillati</taxon>
        <taxon>Actinomycetota</taxon>
        <taxon>Actinomycetes</taxon>
        <taxon>Micrococcales</taxon>
        <taxon>Microbacteriaceae</taxon>
        <taxon>Microbacterium</taxon>
    </lineage>
</organism>
<dbReference type="Gene3D" id="3.50.50.60">
    <property type="entry name" value="FAD/NAD(P)-binding domain"/>
    <property type="match status" value="1"/>
</dbReference>